<gene>
    <name evidence="1" type="ORF">J2Z21_009095</name>
</gene>
<protein>
    <submittedName>
        <fullName evidence="1">Uncharacterized protein</fullName>
    </submittedName>
</protein>
<evidence type="ECO:0000313" key="2">
    <source>
        <dbReference type="Proteomes" id="UP001519309"/>
    </source>
</evidence>
<organism evidence="1 2">
    <name type="scientific">Streptomyces griseochromogenes</name>
    <dbReference type="NCBI Taxonomy" id="68214"/>
    <lineage>
        <taxon>Bacteria</taxon>
        <taxon>Bacillati</taxon>
        <taxon>Actinomycetota</taxon>
        <taxon>Actinomycetes</taxon>
        <taxon>Kitasatosporales</taxon>
        <taxon>Streptomycetaceae</taxon>
        <taxon>Streptomyces</taxon>
    </lineage>
</organism>
<dbReference type="Proteomes" id="UP001519309">
    <property type="component" value="Unassembled WGS sequence"/>
</dbReference>
<sequence length="172" mass="18340">MSPFQGRLALYADPIVDGLDGVEEVLEGAEIPVLLSDLACCHVPVLKLGFPAAPDGEHGDEAIVFERHPGAGPGSSVLGRRLDDTRDSAGLQAFLMLGEPGLEPLRQFDRDGLPFFALPHGWAMNPADRASWKGNPALVHSQPRSRTSRLPAATWAGRMGTASAPTQILERA</sequence>
<keyword evidence="2" id="KW-1185">Reference proteome</keyword>
<comment type="caution">
    <text evidence="1">The sequence shown here is derived from an EMBL/GenBank/DDBJ whole genome shotgun (WGS) entry which is preliminary data.</text>
</comment>
<proteinExistence type="predicted"/>
<dbReference type="RefSeq" id="WP_159399990.1">
    <property type="nucleotide sequence ID" value="NZ_CP016279.1"/>
</dbReference>
<dbReference type="EMBL" id="JAGGLP010000040">
    <property type="protein sequence ID" value="MBP2056078.1"/>
    <property type="molecule type" value="Genomic_DNA"/>
</dbReference>
<accession>A0ABS4M8T1</accession>
<name>A0ABS4M8T1_9ACTN</name>
<evidence type="ECO:0000313" key="1">
    <source>
        <dbReference type="EMBL" id="MBP2056078.1"/>
    </source>
</evidence>
<reference evidence="1 2" key="1">
    <citation type="submission" date="2021-03" db="EMBL/GenBank/DDBJ databases">
        <title>Genomic Encyclopedia of Type Strains, Phase IV (KMG-IV): sequencing the most valuable type-strain genomes for metagenomic binning, comparative biology and taxonomic classification.</title>
        <authorList>
            <person name="Goeker M."/>
        </authorList>
    </citation>
    <scope>NUCLEOTIDE SEQUENCE [LARGE SCALE GENOMIC DNA]</scope>
    <source>
        <strain evidence="1 2">DSM 40499</strain>
    </source>
</reference>